<dbReference type="Pfam" id="PF20278">
    <property type="entry name" value="CTD2"/>
    <property type="match status" value="1"/>
</dbReference>
<dbReference type="Gene3D" id="3.50.50.60">
    <property type="entry name" value="FAD/NAD(P)-binding domain"/>
    <property type="match status" value="1"/>
</dbReference>
<dbReference type="AlphaFoldDB" id="A0A9X1D4G1"/>
<dbReference type="SUPFAM" id="SSF51905">
    <property type="entry name" value="FAD/NAD(P)-binding domain"/>
    <property type="match status" value="1"/>
</dbReference>
<accession>A0A9X1D4G1</accession>
<feature type="domain" description="ABC-three component systems C-terminal" evidence="1">
    <location>
        <begin position="488"/>
        <end position="800"/>
    </location>
</feature>
<evidence type="ECO:0000259" key="1">
    <source>
        <dbReference type="Pfam" id="PF20278"/>
    </source>
</evidence>
<dbReference type="Proteomes" id="UP001138921">
    <property type="component" value="Unassembled WGS sequence"/>
</dbReference>
<evidence type="ECO:0000313" key="3">
    <source>
        <dbReference type="Proteomes" id="UP001138921"/>
    </source>
</evidence>
<dbReference type="InterPro" id="IPR046918">
    <property type="entry name" value="ABC-3C_CTD2"/>
</dbReference>
<comment type="caution">
    <text evidence="2">The sequence shown here is derived from an EMBL/GenBank/DDBJ whole genome shotgun (WGS) entry which is preliminary data.</text>
</comment>
<dbReference type="RefSeq" id="WP_214390330.1">
    <property type="nucleotide sequence ID" value="NZ_JAFLWW010000004.1"/>
</dbReference>
<organism evidence="2 3">
    <name type="scientific">Aminobacter anthyllidis</name>
    <dbReference type="NCBI Taxonomy" id="1035067"/>
    <lineage>
        <taxon>Bacteria</taxon>
        <taxon>Pseudomonadati</taxon>
        <taxon>Pseudomonadota</taxon>
        <taxon>Alphaproteobacteria</taxon>
        <taxon>Hyphomicrobiales</taxon>
        <taxon>Phyllobacteriaceae</taxon>
        <taxon>Aminobacter</taxon>
    </lineage>
</organism>
<dbReference type="EMBL" id="JAFLWW010000004">
    <property type="protein sequence ID" value="MBT1156705.1"/>
    <property type="molecule type" value="Genomic_DNA"/>
</dbReference>
<reference evidence="2" key="2">
    <citation type="submission" date="2021-03" db="EMBL/GenBank/DDBJ databases">
        <authorList>
            <person name="Artuso I."/>
            <person name="Turrini P."/>
            <person name="Pirolo M."/>
            <person name="Lugli G.A."/>
            <person name="Ventura M."/>
            <person name="Visca P."/>
        </authorList>
    </citation>
    <scope>NUCLEOTIDE SEQUENCE</scope>
    <source>
        <strain evidence="2">LMG 26462</strain>
    </source>
</reference>
<proteinExistence type="predicted"/>
<protein>
    <recommendedName>
        <fullName evidence="1">ABC-three component systems C-terminal domain-containing protein</fullName>
    </recommendedName>
</protein>
<sequence length="834" mass="90676">MTLNPNQLIQGSQIEGFPKAYVIGAYDTRITFYSQQVRALALAHALHVEHHIGPSARIGVIGGGAAGVMLAAALALQSDAVIQLFEKSEVLMPLQRTATRRRLDPRIYEWPRSDAEHEIAELPILDWTSGSAADVRQAVLGEFEAVRAATGSQITTHLHHKIETVSTTAHGYRIDFERDGADGAREQSQTEVDLLFFTFGFGLEPPRPIKHTPTESYWLDGGIPGAAIDGKARPCFFISGNGDGGLIDFVAAASAAFDHDAMIRTIAHREGVMALRDELLAVDGEARAAEAAGNGYDFVAAYDDRIGAQVAALGLIDEIAARLRPGVQLILQTREPDLMSVKTATLNRLATYLVIKACKQDPVRQFEHVVCENVTPLDPPNDVDAPAFLLDCDGRPIPADKVIARRGPNRDAARAPFAAMLANFEAEHAVWVGRFPDDSIAPTLSEDARAHFVRLSKDKKLPLPRYRHEAAAQVMPLRVKVAQHGQMARWSGDITLDQATTIWGRDARASKLLVEATPEPLGPLAFATARLGLHCQQPWFEVDIPHWQPFLTRLSCESRHATNLALPTLRARSNDASALNASELPPSDMATRLHEAMDRWILDKISSHLDGYLTRGEDPGHLIPFKAAADISAAMSATWTEWRAVFLAHPPLLARFLRLSLCAQDSDDLIDEARCLVGPLLMKQLTGAIAVTLAIASVWQVMAPHDAPPGNLMRTSGSAIRTGHSCAAEFLDGDLMPIRAFKFMWRTHFVVLPMVNSPSGFSTMADTSLIKTELIVPRLTEPGQTSNLVLTVDQAFIEAVGISVAALGALLDGAEAAHFAHMAKAIEKSQEVPA</sequence>
<reference evidence="2" key="1">
    <citation type="journal article" date="2021" name="Microorganisms">
        <title>Phylogenomic Reconstruction and Metabolic Potential of the Genus Aminobacter.</title>
        <authorList>
            <person name="Artuso I."/>
            <person name="Turrini P."/>
            <person name="Pirolo M."/>
            <person name="Lugli G.A."/>
            <person name="Ventura M."/>
            <person name="Visca P."/>
        </authorList>
    </citation>
    <scope>NUCLEOTIDE SEQUENCE</scope>
    <source>
        <strain evidence="2">LMG 26462</strain>
    </source>
</reference>
<name>A0A9X1D4G1_9HYPH</name>
<dbReference type="InterPro" id="IPR036188">
    <property type="entry name" value="FAD/NAD-bd_sf"/>
</dbReference>
<keyword evidence="3" id="KW-1185">Reference proteome</keyword>
<evidence type="ECO:0000313" key="2">
    <source>
        <dbReference type="EMBL" id="MBT1156705.1"/>
    </source>
</evidence>
<gene>
    <name evidence="2" type="ORF">J1C56_13985</name>
</gene>